<accession>A0A9W6ZLV5</accession>
<dbReference type="SUPFAM" id="SSF48403">
    <property type="entry name" value="Ankyrin repeat"/>
    <property type="match status" value="1"/>
</dbReference>
<evidence type="ECO:0000259" key="7">
    <source>
        <dbReference type="PROSITE" id="PS50222"/>
    </source>
</evidence>
<dbReference type="InterPro" id="IPR011992">
    <property type="entry name" value="EF-hand-dom_pair"/>
</dbReference>
<dbReference type="CDD" id="cd00051">
    <property type="entry name" value="EFh"/>
    <property type="match status" value="2"/>
</dbReference>
<dbReference type="Proteomes" id="UP001165082">
    <property type="component" value="Unassembled WGS sequence"/>
</dbReference>
<feature type="domain" description="EF-hand" evidence="7">
    <location>
        <begin position="146"/>
        <end position="181"/>
    </location>
</feature>
<dbReference type="InterPro" id="IPR036770">
    <property type="entry name" value="Ankyrin_rpt-contain_sf"/>
</dbReference>
<name>A0A9W6ZLV5_9STRA</name>
<dbReference type="SUPFAM" id="SSF47473">
    <property type="entry name" value="EF-hand"/>
    <property type="match status" value="1"/>
</dbReference>
<feature type="domain" description="EF-hand" evidence="7">
    <location>
        <begin position="342"/>
        <end position="377"/>
    </location>
</feature>
<sequence>MDDSMDDENMSLQLHQLIETSQWSDVEEFLLTPVARPTLEERDDEGCLPLHYAAYYGAPWHIVEEMITLAPRSLSAKTNSDYTPLDYVDFDNDDIVGEGRMSEDEYMANRKKIAELLSRSADDIVEGLEDDMLMGNSSIAEEDFHFFKEHLHSEYKKCDVDGDGTVSEPEFRLYLRKFMQSRNMAPIPKKDVDAMLRIVDLDGSGSLDFDEFCQMLNMSSQLHDALAKQHWNVARRRIALDPNECCLVDMLGQSPLHYAIFCHAPEEILLRLVIAFPGGLAKERVSDNMTPLEYARSIKEKLGDDFETIEELLKLDPESVYENIESLQQRADYLQHVRSTEATTETRKKQFADIDEDGDGQLSYSEFKKYLKAQASRRNLYIPSDEDVGELIAEVVDSNHDGSISFDEFVKMMESDAKPLHEACAKSRWSAVRDRIHTHPAECSFVDTYGQLPLHYASFNNITEEICIRMMCEYPEAATTQRFLDDRTPLDFAKLRDAPEAIIELLSMTKEDIADEKDQLLERADIVMRKAIRGTRTSLSMSVRDHDLEGIAKAIQGMETLGLKHDPDTKVARSAAAELKAVQKKARKEIEAAKVTTREKMALKAEEKAKLDSERARLKANSLMTKAVRHIDDDAIHTADEALLAKEKADKLKQQADKLSRGTKSVKDRLKREEQLRIKAEKAQKQAEEEKKIILMEKQRVEAEKRNLAKMLKESESLNHSNLGVIESLKRELLLDQKEMSKDSEISETRDKLSEAQALEDEARKRMEKARLGASNLAARVSVLKSDATTREQAAAVEVEAKKAAEKQLLEEAEYGGLQKAVGSLEQELHLLLHEKDVHETRREDLQTALKKAQNDLKTQEDSMRKSYKAELELRRASMDLKLEKLQIEHKREIQDLQSKGTAQHSVIVERNTVDPLHKMLDGGAYIDVATSGKASQSGNYDGHMVAEMAIRGYRTSKTGFEGSGEYAHTCATHTPWWQVEILPEAQSIKKVSLYGRPNYGHRMCDIKVQLLDIAGHIIYDLVYANPNCEEAFSCSFSTSIENVKVVRVTRVGPLKKTDERLLNLNAVQVFAAVSINEFIHQRSEKAIKKVQHDQQKKLMLLESEFEEKLKISAENNENALKLGLQLQEEINDVKAKEATARAEADKAKVASVKASKEALTLKEQAEQLEKEREEQVLVASRAEAKLRELASKDDEILKSQSLKAKEDARKRDEVFERERRSLKEGQEKAMRRRQSLQNRLATYQHEMQQEIADMNVELGKLEKQLSKIEEDDEFNVGEKEDRVSRKILCNNAIVAARERVSVKTNSQEQRDTFIGISGIQADSIVEEANLKEKTHALLSFSRSIEILIDYTNREIENTLNEYNRTKKLTGGAAIAGPHKHSLSKKVQRLQLHLEDYIASKSLEMSYLEEQGDAESIEDLKDVLPRVRNIMIDRNLDYFKLETEYFKHCGEGKGNVEAFVDRTRVRSQPHDPVQIIELSKISQGQFDLNSRGTVAIQGLTSIYGRVDKKLDVPKLLLMVPQEGGGTCLQVLCAADGSVACSFSFDDIHRNEITKVITVVSATAKFVEITMSCASTLYSGIDEYPGKLVRMMSAVADANGVQRSQVVTTSDYNFITDWFAKKNRMDDVKERMVMVKDHDGRIHWIKKDNKEKWRQIGGKVLTKSAINAMIKLQSMRESDYAGFLEKKGKGTSAFGSKAFRRRYFILKNNTMLYYNADESNWKEKVERGMLSLVGATITILGDGRTFTISFSSLPNARVWVLRAANRVQREEWERAIADTGVIEDIKESTEDDAKLLGTSNGAKGCCIVS</sequence>
<dbReference type="SUPFAM" id="SSF49785">
    <property type="entry name" value="Galactose-binding domain-like"/>
    <property type="match status" value="1"/>
</dbReference>
<feature type="region of interest" description="Disordered" evidence="5">
    <location>
        <begin position="741"/>
        <end position="760"/>
    </location>
</feature>
<dbReference type="PROSITE" id="PS00018">
    <property type="entry name" value="EF_HAND_1"/>
    <property type="match status" value="4"/>
</dbReference>
<feature type="domain" description="EF-hand" evidence="7">
    <location>
        <begin position="384"/>
        <end position="419"/>
    </location>
</feature>
<evidence type="ECO:0008006" key="10">
    <source>
        <dbReference type="Google" id="ProtNLM"/>
    </source>
</evidence>
<evidence type="ECO:0000313" key="9">
    <source>
        <dbReference type="Proteomes" id="UP001165082"/>
    </source>
</evidence>
<dbReference type="InterPro" id="IPR002048">
    <property type="entry name" value="EF_hand_dom"/>
</dbReference>
<evidence type="ECO:0000256" key="2">
    <source>
        <dbReference type="ARBA" id="ARBA00022737"/>
    </source>
</evidence>
<dbReference type="InterPro" id="IPR002110">
    <property type="entry name" value="Ankyrin_rpt"/>
</dbReference>
<dbReference type="Gene3D" id="2.30.29.30">
    <property type="entry name" value="Pleckstrin-homology domain (PH domain)/Phosphotyrosine-binding domain (PTB)"/>
    <property type="match status" value="1"/>
</dbReference>
<feature type="coiled-coil region" evidence="4">
    <location>
        <begin position="1152"/>
        <end position="1186"/>
    </location>
</feature>
<protein>
    <recommendedName>
        <fullName evidence="10">Calmodulin</fullName>
    </recommendedName>
</protein>
<evidence type="ECO:0000256" key="3">
    <source>
        <dbReference type="ARBA" id="ARBA00022837"/>
    </source>
</evidence>
<dbReference type="Gene3D" id="1.10.238.10">
    <property type="entry name" value="EF-hand"/>
    <property type="match status" value="2"/>
</dbReference>
<dbReference type="SMART" id="SM00054">
    <property type="entry name" value="EFh"/>
    <property type="match status" value="4"/>
</dbReference>
<evidence type="ECO:0000313" key="8">
    <source>
        <dbReference type="EMBL" id="GMH52884.1"/>
    </source>
</evidence>
<dbReference type="InterPro" id="IPR001849">
    <property type="entry name" value="PH_domain"/>
</dbReference>
<dbReference type="Pfam" id="PF13499">
    <property type="entry name" value="EF-hand_7"/>
    <property type="match status" value="2"/>
</dbReference>
<keyword evidence="4" id="KW-0175">Coiled coil</keyword>
<dbReference type="Gene3D" id="2.60.120.260">
    <property type="entry name" value="Galactose-binding domain-like"/>
    <property type="match status" value="1"/>
</dbReference>
<feature type="domain" description="PH" evidence="6">
    <location>
        <begin position="1676"/>
        <end position="1780"/>
    </location>
</feature>
<feature type="domain" description="EF-hand" evidence="7">
    <location>
        <begin position="187"/>
        <end position="222"/>
    </location>
</feature>
<dbReference type="Gene3D" id="1.25.40.20">
    <property type="entry name" value="Ankyrin repeat-containing domain"/>
    <property type="match status" value="2"/>
</dbReference>
<dbReference type="InterPro" id="IPR039647">
    <property type="entry name" value="EF_hand_pair_protein_CML-like"/>
</dbReference>
<feature type="compositionally biased region" description="Basic and acidic residues" evidence="5">
    <location>
        <begin position="741"/>
        <end position="754"/>
    </location>
</feature>
<keyword evidence="2" id="KW-0677">Repeat</keyword>
<dbReference type="OrthoDB" id="193572at2759"/>
<dbReference type="InterPro" id="IPR011993">
    <property type="entry name" value="PH-like_dom_sf"/>
</dbReference>
<feature type="coiled-coil region" evidence="4">
    <location>
        <begin position="1220"/>
        <end position="1272"/>
    </location>
</feature>
<keyword evidence="3" id="KW-0106">Calcium</keyword>
<feature type="coiled-coil region" evidence="4">
    <location>
        <begin position="836"/>
        <end position="889"/>
    </location>
</feature>
<evidence type="ECO:0000256" key="5">
    <source>
        <dbReference type="SAM" id="MobiDB-lite"/>
    </source>
</evidence>
<dbReference type="SMART" id="SM00233">
    <property type="entry name" value="PH"/>
    <property type="match status" value="1"/>
</dbReference>
<dbReference type="SMART" id="SM00248">
    <property type="entry name" value="ANK"/>
    <property type="match status" value="5"/>
</dbReference>
<dbReference type="PROSITE" id="PS50003">
    <property type="entry name" value="PH_DOMAIN"/>
    <property type="match status" value="1"/>
</dbReference>
<dbReference type="SUPFAM" id="SSF50729">
    <property type="entry name" value="PH domain-like"/>
    <property type="match status" value="1"/>
</dbReference>
<dbReference type="InterPro" id="IPR008979">
    <property type="entry name" value="Galactose-bd-like_sf"/>
</dbReference>
<proteinExistence type="predicted"/>
<organism evidence="8 9">
    <name type="scientific">Triparma retinervis</name>
    <dbReference type="NCBI Taxonomy" id="2557542"/>
    <lineage>
        <taxon>Eukaryota</taxon>
        <taxon>Sar</taxon>
        <taxon>Stramenopiles</taxon>
        <taxon>Ochrophyta</taxon>
        <taxon>Bolidophyceae</taxon>
        <taxon>Parmales</taxon>
        <taxon>Triparmaceae</taxon>
        <taxon>Triparma</taxon>
    </lineage>
</organism>
<dbReference type="PROSITE" id="PS50222">
    <property type="entry name" value="EF_HAND_2"/>
    <property type="match status" value="4"/>
</dbReference>
<feature type="coiled-coil region" evidence="4">
    <location>
        <begin position="670"/>
        <end position="718"/>
    </location>
</feature>
<dbReference type="PANTHER" id="PTHR10891">
    <property type="entry name" value="EF-HAND CALCIUM-BINDING DOMAIN CONTAINING PROTEIN"/>
    <property type="match status" value="1"/>
</dbReference>
<dbReference type="InterPro" id="IPR018247">
    <property type="entry name" value="EF_Hand_1_Ca_BS"/>
</dbReference>
<keyword evidence="1" id="KW-0479">Metal-binding</keyword>
<dbReference type="GO" id="GO:0005509">
    <property type="term" value="F:calcium ion binding"/>
    <property type="evidence" value="ECO:0007669"/>
    <property type="project" value="InterPro"/>
</dbReference>
<evidence type="ECO:0000256" key="4">
    <source>
        <dbReference type="SAM" id="Coils"/>
    </source>
</evidence>
<gene>
    <name evidence="8" type="ORF">TrRE_jg13369</name>
</gene>
<reference evidence="8" key="1">
    <citation type="submission" date="2022-07" db="EMBL/GenBank/DDBJ databases">
        <title>Genome analysis of Parmales, a sister group of diatoms, reveals the evolutionary specialization of diatoms from phago-mixotrophs to photoautotrophs.</title>
        <authorList>
            <person name="Ban H."/>
            <person name="Sato S."/>
            <person name="Yoshikawa S."/>
            <person name="Kazumasa Y."/>
            <person name="Nakamura Y."/>
            <person name="Ichinomiya M."/>
            <person name="Saitoh K."/>
            <person name="Sato N."/>
            <person name="Blanc-Mathieu R."/>
            <person name="Endo H."/>
            <person name="Kuwata A."/>
            <person name="Ogata H."/>
        </authorList>
    </citation>
    <scope>NUCLEOTIDE SEQUENCE</scope>
</reference>
<feature type="coiled-coil region" evidence="4">
    <location>
        <begin position="576"/>
        <end position="621"/>
    </location>
</feature>
<evidence type="ECO:0000256" key="1">
    <source>
        <dbReference type="ARBA" id="ARBA00022723"/>
    </source>
</evidence>
<dbReference type="EMBL" id="BRXZ01002038">
    <property type="protein sequence ID" value="GMH52884.1"/>
    <property type="molecule type" value="Genomic_DNA"/>
</dbReference>
<dbReference type="Pfam" id="PF00169">
    <property type="entry name" value="PH"/>
    <property type="match status" value="1"/>
</dbReference>
<comment type="caution">
    <text evidence="8">The sequence shown here is derived from an EMBL/GenBank/DDBJ whole genome shotgun (WGS) entry which is preliminary data.</text>
</comment>
<keyword evidence="9" id="KW-1185">Reference proteome</keyword>
<evidence type="ECO:0000259" key="6">
    <source>
        <dbReference type="PROSITE" id="PS50003"/>
    </source>
</evidence>